<sequence length="123" mass="13709">MRCSPSFSVIFVHPYPTRPATLITQTNKRTHALLLSRTSASVSPIQSLLKARLRGKHGGLKRLVEGPRVALTVTSSTGRKPQKLLSCSHYQRTLPRSTLFFHSTVNWTDVGVQKVIPFPHHGE</sequence>
<organism evidence="1 2">
    <name type="scientific">Elysia marginata</name>
    <dbReference type="NCBI Taxonomy" id="1093978"/>
    <lineage>
        <taxon>Eukaryota</taxon>
        <taxon>Metazoa</taxon>
        <taxon>Spiralia</taxon>
        <taxon>Lophotrochozoa</taxon>
        <taxon>Mollusca</taxon>
        <taxon>Gastropoda</taxon>
        <taxon>Heterobranchia</taxon>
        <taxon>Euthyneura</taxon>
        <taxon>Panpulmonata</taxon>
        <taxon>Sacoglossa</taxon>
        <taxon>Placobranchoidea</taxon>
        <taxon>Plakobranchidae</taxon>
        <taxon>Elysia</taxon>
    </lineage>
</organism>
<protein>
    <submittedName>
        <fullName evidence="1">Uncharacterized protein</fullName>
    </submittedName>
</protein>
<proteinExistence type="predicted"/>
<reference evidence="1 2" key="1">
    <citation type="journal article" date="2021" name="Elife">
        <title>Chloroplast acquisition without the gene transfer in kleptoplastic sea slugs, Plakobranchus ocellatus.</title>
        <authorList>
            <person name="Maeda T."/>
            <person name="Takahashi S."/>
            <person name="Yoshida T."/>
            <person name="Shimamura S."/>
            <person name="Takaki Y."/>
            <person name="Nagai Y."/>
            <person name="Toyoda A."/>
            <person name="Suzuki Y."/>
            <person name="Arimoto A."/>
            <person name="Ishii H."/>
            <person name="Satoh N."/>
            <person name="Nishiyama T."/>
            <person name="Hasebe M."/>
            <person name="Maruyama T."/>
            <person name="Minagawa J."/>
            <person name="Obokata J."/>
            <person name="Shigenobu S."/>
        </authorList>
    </citation>
    <scope>NUCLEOTIDE SEQUENCE [LARGE SCALE GENOMIC DNA]</scope>
</reference>
<evidence type="ECO:0000313" key="1">
    <source>
        <dbReference type="EMBL" id="GFR74125.1"/>
    </source>
</evidence>
<accession>A0AAV4FN35</accession>
<evidence type="ECO:0000313" key="2">
    <source>
        <dbReference type="Proteomes" id="UP000762676"/>
    </source>
</evidence>
<comment type="caution">
    <text evidence="1">The sequence shown here is derived from an EMBL/GenBank/DDBJ whole genome shotgun (WGS) entry which is preliminary data.</text>
</comment>
<dbReference type="EMBL" id="BMAT01004474">
    <property type="protein sequence ID" value="GFR74125.1"/>
    <property type="molecule type" value="Genomic_DNA"/>
</dbReference>
<dbReference type="Proteomes" id="UP000762676">
    <property type="component" value="Unassembled WGS sequence"/>
</dbReference>
<name>A0AAV4FN35_9GAST</name>
<keyword evidence="2" id="KW-1185">Reference proteome</keyword>
<dbReference type="AlphaFoldDB" id="A0AAV4FN35"/>
<gene>
    <name evidence="1" type="ORF">ElyMa_002155100</name>
</gene>